<feature type="compositionally biased region" description="Basic and acidic residues" evidence="14">
    <location>
        <begin position="512"/>
        <end position="530"/>
    </location>
</feature>
<feature type="domain" description="Protein kinase" evidence="15">
    <location>
        <begin position="65"/>
        <end position="316"/>
    </location>
</feature>
<feature type="region of interest" description="Disordered" evidence="14">
    <location>
        <begin position="1"/>
        <end position="58"/>
    </location>
</feature>
<evidence type="ECO:0000256" key="13">
    <source>
        <dbReference type="PROSITE-ProRule" id="PRU10141"/>
    </source>
</evidence>
<accession>A0A9W9KRC3</accession>
<evidence type="ECO:0000313" key="16">
    <source>
        <dbReference type="EMBL" id="KAJ5115127.1"/>
    </source>
</evidence>
<dbReference type="InterPro" id="IPR028375">
    <property type="entry name" value="KA1/Ssp2_C"/>
</dbReference>
<dbReference type="EC" id="2.7.11.1" evidence="3"/>
<sequence length="795" mass="89435">MAAAFDEEDLSIPLPPSNHDRDCVRAPSSNPSAMAMPPPSRPTGRPEAETQSPATTRDMQRLDQYHTVKILGEGSFGKVKLAIHQPSGRQVALKIISRRKLLSRDMVGRVEREIQYLQLLRHPHIIKLYTVIATKTDIVMVLEYAERELFDYLVRKGKCNDDEARKFFQQIICAVEYCHRHKIVHRDLKPENLLIDSQKNVKIADFGLSNIMTDGNFLKTSCGSPNYAAPEVISGKLYAGPEVDVWSCGVILYVLLVGRLPFDDDYIPALFKKIAAGTFHIPGYISQGAARLIRAMLQVHPVHRITIPEIRQDPWFLKNLPKYLQPPPDEFIETGVDPNKAIEKGKLAPGKPLPVQHKIHQVAVSKLERSMGYGREDIEDALRHPEPSAIKDAFSIVAENEMMQTNSPTEDSLMADNIPTQYKEPASPTAKRTSTVPRTQTPSTPMVARTPSVSRRMPPEEAQQPESEDYEPIRVSHVRILPTSLPYVHDQLMEQRDREQKARNQILEERRQEAARLEESGQVSERRELSPEEQAATARALKPHARSVVDLGKLHLEPPTGRPNTQPPKRSRKWQFGIRSRNQPYEAMLYLYRAIAAQGGLWDIQPVEAGSQIAAGSGSPDTSKPLQSKYPDLPSDYYIPKDPWFIRARLLKEGVKAPGASTSVYNSRSDLGELRRRFNITGIAAPTEDKDKDKESNIPTPDATSGPSSATQQGGLPRISYGVWVFLDIQLYQLEENNYMVDFKCDGYQNVIRAEGDSEWYPISKRLRNKEKEVTSPYPFLDVASDLVAQLAVAS</sequence>
<dbReference type="Pfam" id="PF00069">
    <property type="entry name" value="Pkinase"/>
    <property type="match status" value="1"/>
</dbReference>
<evidence type="ECO:0000256" key="9">
    <source>
        <dbReference type="ARBA" id="ARBA00023242"/>
    </source>
</evidence>
<feature type="region of interest" description="Disordered" evidence="14">
    <location>
        <begin position="682"/>
        <end position="713"/>
    </location>
</feature>
<dbReference type="Pfam" id="PF08587">
    <property type="entry name" value="UBA_2"/>
    <property type="match status" value="1"/>
</dbReference>
<dbReference type="EMBL" id="JAPMSZ010000001">
    <property type="protein sequence ID" value="KAJ5115127.1"/>
    <property type="molecule type" value="Genomic_DNA"/>
</dbReference>
<dbReference type="CDD" id="cd14334">
    <property type="entry name" value="UBA_SNF1_fungi"/>
    <property type="match status" value="1"/>
</dbReference>
<evidence type="ECO:0000256" key="1">
    <source>
        <dbReference type="ARBA" id="ARBA00004123"/>
    </source>
</evidence>
<evidence type="ECO:0000256" key="8">
    <source>
        <dbReference type="ARBA" id="ARBA00022840"/>
    </source>
</evidence>
<dbReference type="InterPro" id="IPR013896">
    <property type="entry name" value="SNF1_UBA"/>
</dbReference>
<keyword evidence="7" id="KW-0418">Kinase</keyword>
<reference evidence="16" key="2">
    <citation type="journal article" date="2023" name="IMA Fungus">
        <title>Comparative genomic study of the Penicillium genus elucidates a diverse pangenome and 15 lateral gene transfer events.</title>
        <authorList>
            <person name="Petersen C."/>
            <person name="Sorensen T."/>
            <person name="Nielsen M.R."/>
            <person name="Sondergaard T.E."/>
            <person name="Sorensen J.L."/>
            <person name="Fitzpatrick D.A."/>
            <person name="Frisvad J.C."/>
            <person name="Nielsen K.L."/>
        </authorList>
    </citation>
    <scope>NUCLEOTIDE SEQUENCE</scope>
    <source>
        <strain evidence="16">IBT 34128</strain>
    </source>
</reference>
<evidence type="ECO:0000256" key="14">
    <source>
        <dbReference type="SAM" id="MobiDB-lite"/>
    </source>
</evidence>
<dbReference type="FunFam" id="3.30.200.20:FF:000236">
    <property type="entry name" value="Non-specific serine/threonine protein kinase"/>
    <property type="match status" value="1"/>
</dbReference>
<dbReference type="Proteomes" id="UP001141434">
    <property type="component" value="Unassembled WGS sequence"/>
</dbReference>
<dbReference type="InterPro" id="IPR017441">
    <property type="entry name" value="Protein_kinase_ATP_BS"/>
</dbReference>
<evidence type="ECO:0000256" key="6">
    <source>
        <dbReference type="ARBA" id="ARBA00022741"/>
    </source>
</evidence>
<dbReference type="InterPro" id="IPR000719">
    <property type="entry name" value="Prot_kinase_dom"/>
</dbReference>
<keyword evidence="10" id="KW-0119">Carbohydrate metabolism</keyword>
<evidence type="ECO:0000256" key="11">
    <source>
        <dbReference type="ARBA" id="ARBA00047899"/>
    </source>
</evidence>
<feature type="compositionally biased region" description="Polar residues" evidence="14">
    <location>
        <begin position="697"/>
        <end position="713"/>
    </location>
</feature>
<keyword evidence="5" id="KW-0808">Transferase</keyword>
<dbReference type="CDD" id="cd14079">
    <property type="entry name" value="STKc_AMPK_alpha"/>
    <property type="match status" value="1"/>
</dbReference>
<protein>
    <recommendedName>
        <fullName evidence="3">non-specific serine/threonine protein kinase</fullName>
        <ecNumber evidence="3">2.7.11.1</ecNumber>
    </recommendedName>
</protein>
<comment type="caution">
    <text evidence="16">The sequence shown here is derived from an EMBL/GenBank/DDBJ whole genome shotgun (WGS) entry which is preliminary data.</text>
</comment>
<dbReference type="CDD" id="cd12122">
    <property type="entry name" value="AMPKA_C"/>
    <property type="match status" value="1"/>
</dbReference>
<dbReference type="PANTHER" id="PTHR24346">
    <property type="entry name" value="MAP/MICROTUBULE AFFINITY-REGULATING KINASE"/>
    <property type="match status" value="1"/>
</dbReference>
<dbReference type="Pfam" id="PF16579">
    <property type="entry name" value="AdenylateSensor"/>
    <property type="match status" value="1"/>
</dbReference>
<dbReference type="Gene3D" id="3.30.310.80">
    <property type="entry name" value="Kinase associated domain 1, KA1"/>
    <property type="match status" value="2"/>
</dbReference>
<dbReference type="SUPFAM" id="SSF103243">
    <property type="entry name" value="KA1-like"/>
    <property type="match status" value="1"/>
</dbReference>
<dbReference type="RefSeq" id="XP_056516319.1">
    <property type="nucleotide sequence ID" value="XM_056651469.1"/>
</dbReference>
<feature type="region of interest" description="Disordered" evidence="14">
    <location>
        <begin position="512"/>
        <end position="577"/>
    </location>
</feature>
<dbReference type="FunFam" id="1.10.8.10:FF:000069">
    <property type="entry name" value="Non-specific serine/threonine protein kinase"/>
    <property type="match status" value="1"/>
</dbReference>
<organism evidence="16 17">
    <name type="scientific">Penicillium alfredii</name>
    <dbReference type="NCBI Taxonomy" id="1506179"/>
    <lineage>
        <taxon>Eukaryota</taxon>
        <taxon>Fungi</taxon>
        <taxon>Dikarya</taxon>
        <taxon>Ascomycota</taxon>
        <taxon>Pezizomycotina</taxon>
        <taxon>Eurotiomycetes</taxon>
        <taxon>Eurotiomycetidae</taxon>
        <taxon>Eurotiales</taxon>
        <taxon>Aspergillaceae</taxon>
        <taxon>Penicillium</taxon>
    </lineage>
</organism>
<dbReference type="AlphaFoldDB" id="A0A9W9KRC3"/>
<evidence type="ECO:0000256" key="12">
    <source>
        <dbReference type="ARBA" id="ARBA00048679"/>
    </source>
</evidence>
<comment type="catalytic activity">
    <reaction evidence="12">
        <text>L-seryl-[protein] + ATP = O-phospho-L-seryl-[protein] + ADP + H(+)</text>
        <dbReference type="Rhea" id="RHEA:17989"/>
        <dbReference type="Rhea" id="RHEA-COMP:9863"/>
        <dbReference type="Rhea" id="RHEA-COMP:11604"/>
        <dbReference type="ChEBI" id="CHEBI:15378"/>
        <dbReference type="ChEBI" id="CHEBI:29999"/>
        <dbReference type="ChEBI" id="CHEBI:30616"/>
        <dbReference type="ChEBI" id="CHEBI:83421"/>
        <dbReference type="ChEBI" id="CHEBI:456216"/>
        <dbReference type="EC" id="2.7.11.1"/>
    </reaction>
</comment>
<evidence type="ECO:0000256" key="10">
    <source>
        <dbReference type="ARBA" id="ARBA00023277"/>
    </source>
</evidence>
<evidence type="ECO:0000256" key="2">
    <source>
        <dbReference type="ARBA" id="ARBA00006234"/>
    </source>
</evidence>
<evidence type="ECO:0000256" key="3">
    <source>
        <dbReference type="ARBA" id="ARBA00012513"/>
    </source>
</evidence>
<dbReference type="GO" id="GO:0005737">
    <property type="term" value="C:cytoplasm"/>
    <property type="evidence" value="ECO:0007669"/>
    <property type="project" value="TreeGrafter"/>
</dbReference>
<dbReference type="InterPro" id="IPR008271">
    <property type="entry name" value="Ser/Thr_kinase_AS"/>
</dbReference>
<dbReference type="PROSITE" id="PS00107">
    <property type="entry name" value="PROTEIN_KINASE_ATP"/>
    <property type="match status" value="1"/>
</dbReference>
<dbReference type="PANTHER" id="PTHR24346:SF110">
    <property type="entry name" value="NON-SPECIFIC SERINE_THREONINE PROTEIN KINASE"/>
    <property type="match status" value="1"/>
</dbReference>
<name>A0A9W9KRC3_9EURO</name>
<feature type="compositionally biased region" description="Acidic residues" evidence="14">
    <location>
        <begin position="1"/>
        <end position="10"/>
    </location>
</feature>
<dbReference type="GO" id="GO:0005634">
    <property type="term" value="C:nucleus"/>
    <property type="evidence" value="ECO:0007669"/>
    <property type="project" value="UniProtKB-SubCell"/>
</dbReference>
<dbReference type="Gene3D" id="1.10.8.10">
    <property type="entry name" value="DNA helicase RuvA subunit, C-terminal domain"/>
    <property type="match status" value="1"/>
</dbReference>
<evidence type="ECO:0000259" key="15">
    <source>
        <dbReference type="PROSITE" id="PS50011"/>
    </source>
</evidence>
<keyword evidence="17" id="KW-1185">Reference proteome</keyword>
<feature type="binding site" evidence="13">
    <location>
        <position position="94"/>
    </location>
    <ligand>
        <name>ATP</name>
        <dbReference type="ChEBI" id="CHEBI:30616"/>
    </ligand>
</feature>
<keyword evidence="6 13" id="KW-0547">Nucleotide-binding</keyword>
<evidence type="ECO:0000256" key="5">
    <source>
        <dbReference type="ARBA" id="ARBA00022679"/>
    </source>
</evidence>
<dbReference type="SMART" id="SM00220">
    <property type="entry name" value="S_TKc"/>
    <property type="match status" value="1"/>
</dbReference>
<keyword evidence="9" id="KW-0539">Nucleus</keyword>
<dbReference type="Gene3D" id="1.10.510.10">
    <property type="entry name" value="Transferase(Phosphotransferase) domain 1"/>
    <property type="match status" value="1"/>
</dbReference>
<evidence type="ECO:0000256" key="4">
    <source>
        <dbReference type="ARBA" id="ARBA00022527"/>
    </source>
</evidence>
<proteinExistence type="inferred from homology"/>
<keyword evidence="8 13" id="KW-0067">ATP-binding</keyword>
<comment type="catalytic activity">
    <reaction evidence="11">
        <text>L-threonyl-[protein] + ATP = O-phospho-L-threonyl-[protein] + ADP + H(+)</text>
        <dbReference type="Rhea" id="RHEA:46608"/>
        <dbReference type="Rhea" id="RHEA-COMP:11060"/>
        <dbReference type="Rhea" id="RHEA-COMP:11605"/>
        <dbReference type="ChEBI" id="CHEBI:15378"/>
        <dbReference type="ChEBI" id="CHEBI:30013"/>
        <dbReference type="ChEBI" id="CHEBI:30616"/>
        <dbReference type="ChEBI" id="CHEBI:61977"/>
        <dbReference type="ChEBI" id="CHEBI:456216"/>
        <dbReference type="EC" id="2.7.11.1"/>
    </reaction>
</comment>
<feature type="compositionally biased region" description="Low complexity" evidence="14">
    <location>
        <begin position="25"/>
        <end position="35"/>
    </location>
</feature>
<dbReference type="GO" id="GO:0004674">
    <property type="term" value="F:protein serine/threonine kinase activity"/>
    <property type="evidence" value="ECO:0007669"/>
    <property type="project" value="UniProtKB-KW"/>
</dbReference>
<feature type="compositionally biased region" description="Polar residues" evidence="14">
    <location>
        <begin position="430"/>
        <end position="444"/>
    </location>
</feature>
<keyword evidence="4" id="KW-0723">Serine/threonine-protein kinase</keyword>
<evidence type="ECO:0000256" key="7">
    <source>
        <dbReference type="ARBA" id="ARBA00022777"/>
    </source>
</evidence>
<feature type="region of interest" description="Disordered" evidence="14">
    <location>
        <begin position="422"/>
        <end position="470"/>
    </location>
</feature>
<dbReference type="InterPro" id="IPR011009">
    <property type="entry name" value="Kinase-like_dom_sf"/>
</dbReference>
<dbReference type="InterPro" id="IPR032270">
    <property type="entry name" value="AMPK_C"/>
</dbReference>
<comment type="similarity">
    <text evidence="2">Belongs to the protein kinase superfamily. CAMK Ser/Thr protein kinase family. SNF1 subfamily.</text>
</comment>
<reference evidence="16" key="1">
    <citation type="submission" date="2022-11" db="EMBL/GenBank/DDBJ databases">
        <authorList>
            <person name="Petersen C."/>
        </authorList>
    </citation>
    <scope>NUCLEOTIDE SEQUENCE</scope>
    <source>
        <strain evidence="16">IBT 34128</strain>
    </source>
</reference>
<dbReference type="PROSITE" id="PS00108">
    <property type="entry name" value="PROTEIN_KINASE_ST"/>
    <property type="match status" value="1"/>
</dbReference>
<dbReference type="GO" id="GO:0005524">
    <property type="term" value="F:ATP binding"/>
    <property type="evidence" value="ECO:0007669"/>
    <property type="project" value="UniProtKB-UniRule"/>
</dbReference>
<dbReference type="GeneID" id="81390637"/>
<comment type="subcellular location">
    <subcellularLocation>
        <location evidence="1">Nucleus</location>
    </subcellularLocation>
</comment>
<dbReference type="GO" id="GO:0035556">
    <property type="term" value="P:intracellular signal transduction"/>
    <property type="evidence" value="ECO:0007669"/>
    <property type="project" value="TreeGrafter"/>
</dbReference>
<gene>
    <name evidence="16" type="ORF">NUU61_000886</name>
</gene>
<dbReference type="OrthoDB" id="193931at2759"/>
<feature type="compositionally biased region" description="Basic and acidic residues" evidence="14">
    <location>
        <begin position="687"/>
        <end position="696"/>
    </location>
</feature>
<dbReference type="SUPFAM" id="SSF56112">
    <property type="entry name" value="Protein kinase-like (PK-like)"/>
    <property type="match status" value="1"/>
</dbReference>
<dbReference type="FunFam" id="1.10.510.10:FF:000407">
    <property type="entry name" value="Non-specific serine/threonine protein kinase"/>
    <property type="match status" value="1"/>
</dbReference>
<dbReference type="PROSITE" id="PS50011">
    <property type="entry name" value="PROTEIN_KINASE_DOM"/>
    <property type="match status" value="1"/>
</dbReference>
<evidence type="ECO:0000313" key="17">
    <source>
        <dbReference type="Proteomes" id="UP001141434"/>
    </source>
</evidence>